<keyword evidence="3 7" id="KW-0732">Signal</keyword>
<comment type="similarity">
    <text evidence="1">Belongs to the EcnA/EcnB lipoprotein family.</text>
</comment>
<accession>A0A0B4CBD9</accession>
<evidence type="ECO:0000256" key="6">
    <source>
        <dbReference type="ARBA" id="ARBA00023288"/>
    </source>
</evidence>
<protein>
    <submittedName>
        <fullName evidence="8">Entericidin EcnAB</fullName>
    </submittedName>
</protein>
<evidence type="ECO:0000256" key="7">
    <source>
        <dbReference type="SAM" id="SignalP"/>
    </source>
</evidence>
<dbReference type="PROSITE" id="PS51257">
    <property type="entry name" value="PROKAR_LIPOPROTEIN"/>
    <property type="match status" value="1"/>
</dbReference>
<keyword evidence="4" id="KW-0472">Membrane</keyword>
<dbReference type="Pfam" id="PF08085">
    <property type="entry name" value="Entericidin"/>
    <property type="match status" value="1"/>
</dbReference>
<dbReference type="RefSeq" id="WP_017505506.1">
    <property type="nucleotide sequence ID" value="NZ_CP119180.1"/>
</dbReference>
<keyword evidence="2" id="KW-1003">Cell membrane</keyword>
<dbReference type="GeneID" id="88839923"/>
<dbReference type="InterPro" id="IPR012556">
    <property type="entry name" value="Entericidin"/>
</dbReference>
<dbReference type="STRING" id="172043.RM53_08225"/>
<keyword evidence="6" id="KW-0449">Lipoprotein</keyword>
<comment type="caution">
    <text evidence="8">The sequence shown here is derived from an EMBL/GenBank/DDBJ whole genome shotgun (WGS) entry which is preliminary data.</text>
</comment>
<reference evidence="8 9" key="1">
    <citation type="submission" date="2014-12" db="EMBL/GenBank/DDBJ databases">
        <title>Genome sequencing of Brevundimonas nasdae TPW30.</title>
        <authorList>
            <person name="Tan P.W."/>
            <person name="Chan K.-G."/>
        </authorList>
    </citation>
    <scope>NUCLEOTIDE SEQUENCE [LARGE SCALE GENOMIC DNA]</scope>
    <source>
        <strain evidence="8 9">TPW30</strain>
    </source>
</reference>
<dbReference type="AlphaFoldDB" id="A0A0B4CBD9"/>
<keyword evidence="5" id="KW-0564">Palmitate</keyword>
<organism evidence="8 9">
    <name type="scientific">Brevundimonas nasdae</name>
    <dbReference type="NCBI Taxonomy" id="172043"/>
    <lineage>
        <taxon>Bacteria</taxon>
        <taxon>Pseudomonadati</taxon>
        <taxon>Pseudomonadota</taxon>
        <taxon>Alphaproteobacteria</taxon>
        <taxon>Caulobacterales</taxon>
        <taxon>Caulobacteraceae</taxon>
        <taxon>Brevundimonas</taxon>
    </lineage>
</organism>
<sequence length="45" mass="4433">MRKIFVLVAAAAALTTAACNTVEGVGRDTQAAGQAVTGAAQDAKN</sequence>
<evidence type="ECO:0000256" key="1">
    <source>
        <dbReference type="ARBA" id="ARBA00010296"/>
    </source>
</evidence>
<dbReference type="EMBL" id="JWSY01000010">
    <property type="protein sequence ID" value="KIC58634.1"/>
    <property type="molecule type" value="Genomic_DNA"/>
</dbReference>
<dbReference type="GO" id="GO:0009636">
    <property type="term" value="P:response to toxic substance"/>
    <property type="evidence" value="ECO:0007669"/>
    <property type="project" value="InterPro"/>
</dbReference>
<evidence type="ECO:0000256" key="2">
    <source>
        <dbReference type="ARBA" id="ARBA00022475"/>
    </source>
</evidence>
<feature type="chain" id="PRO_5002100435" evidence="7">
    <location>
        <begin position="19"/>
        <end position="45"/>
    </location>
</feature>
<dbReference type="GO" id="GO:0016020">
    <property type="term" value="C:membrane"/>
    <property type="evidence" value="ECO:0007669"/>
    <property type="project" value="InterPro"/>
</dbReference>
<dbReference type="Proteomes" id="UP000031166">
    <property type="component" value="Unassembled WGS sequence"/>
</dbReference>
<evidence type="ECO:0000313" key="8">
    <source>
        <dbReference type="EMBL" id="KIC58634.1"/>
    </source>
</evidence>
<evidence type="ECO:0000256" key="3">
    <source>
        <dbReference type="ARBA" id="ARBA00022729"/>
    </source>
</evidence>
<name>A0A0B4CBD9_9CAUL</name>
<evidence type="ECO:0000256" key="5">
    <source>
        <dbReference type="ARBA" id="ARBA00023139"/>
    </source>
</evidence>
<proteinExistence type="inferred from homology"/>
<evidence type="ECO:0000313" key="9">
    <source>
        <dbReference type="Proteomes" id="UP000031166"/>
    </source>
</evidence>
<gene>
    <name evidence="8" type="ORF">RM53_08225</name>
</gene>
<evidence type="ECO:0000256" key="4">
    <source>
        <dbReference type="ARBA" id="ARBA00023136"/>
    </source>
</evidence>
<feature type="signal peptide" evidence="7">
    <location>
        <begin position="1"/>
        <end position="18"/>
    </location>
</feature>